<feature type="domain" description="Reverse transcriptase" evidence="1">
    <location>
        <begin position="1"/>
        <end position="261"/>
    </location>
</feature>
<dbReference type="InterPro" id="IPR000477">
    <property type="entry name" value="RT_dom"/>
</dbReference>
<evidence type="ECO:0000259" key="1">
    <source>
        <dbReference type="PROSITE" id="PS50878"/>
    </source>
</evidence>
<sequence length="422" mass="49205">MNQLSFTPQNLLDCVSYKDLIDNKTLLDYSTRLMAAENAYKKVKGKSFLNNGIQQISIGNKRGVKFKSFEDKLIAKVLEKNIIKAYKIKKLNRHQIIRDLIVHLKDGSPYNIIRLDIKQFFESISTGDLLNKIASEGKVSRFNLNLLYEYSNAINSAGISGFPRGVSLSSTLAELCLQELDAFYKKRNDVFFYSRFVDDIVIIHHGPELTRQFIYEHFESKLPKNLELHTGEKLTYESIGRASFDGGSNEMKEFSFLGYKFKISNKYHDSDTVFNNRNRKVEIDLSDKKIERLKQKIIKSFISYVNSMHTIQDFGLLHDRLKLLTGNYPIKDPVTGLKIHTGIYYNYQHKNVDKDCSLSKLDNFLRRIIFSKDDVFSKRITQHLSLQQKRKLASLTFKRGFDTIRYHTFNYSRLKTIKECWK</sequence>
<keyword evidence="2" id="KW-0808">Transferase</keyword>
<evidence type="ECO:0000313" key="3">
    <source>
        <dbReference type="Proteomes" id="UP000321126"/>
    </source>
</evidence>
<dbReference type="CDD" id="cd01646">
    <property type="entry name" value="RT_Bac_retron_I"/>
    <property type="match status" value="1"/>
</dbReference>
<dbReference type="PROSITE" id="PS50878">
    <property type="entry name" value="RT_POL"/>
    <property type="match status" value="1"/>
</dbReference>
<accession>A0A5C7C522</accession>
<keyword evidence="2" id="KW-0695">RNA-directed DNA polymerase</keyword>
<dbReference type="Pfam" id="PF00078">
    <property type="entry name" value="RVT_1"/>
    <property type="match status" value="1"/>
</dbReference>
<proteinExistence type="predicted"/>
<dbReference type="Proteomes" id="UP000321126">
    <property type="component" value="Unassembled WGS sequence"/>
</dbReference>
<dbReference type="RefSeq" id="WP_147882248.1">
    <property type="nucleotide sequence ID" value="NZ_CP061075.1"/>
</dbReference>
<protein>
    <submittedName>
        <fullName evidence="2">RNA-directed DNA polymerase</fullName>
    </submittedName>
</protein>
<keyword evidence="2" id="KW-0548">Nucleotidyltransferase</keyword>
<organism evidence="2 3">
    <name type="scientific">Serratia marcescens</name>
    <dbReference type="NCBI Taxonomy" id="615"/>
    <lineage>
        <taxon>Bacteria</taxon>
        <taxon>Pseudomonadati</taxon>
        <taxon>Pseudomonadota</taxon>
        <taxon>Gammaproteobacteria</taxon>
        <taxon>Enterobacterales</taxon>
        <taxon>Yersiniaceae</taxon>
        <taxon>Serratia</taxon>
    </lineage>
</organism>
<gene>
    <name evidence="2" type="ORF">FOT62_19290</name>
</gene>
<reference evidence="2 3" key="1">
    <citation type="submission" date="2019-07" db="EMBL/GenBank/DDBJ databases">
        <title>Serratia strains were isolated from fresh produce.</title>
        <authorList>
            <person name="Cho G.-S."/>
            <person name="Stein M."/>
            <person name="Lee W."/>
            <person name="Suh S.H."/>
            <person name="Franz C.M.A.P."/>
        </authorList>
    </citation>
    <scope>NUCLEOTIDE SEQUENCE [LARGE SCALE GENOMIC DNA]</scope>
    <source>
        <strain evidence="2 3">S16</strain>
    </source>
</reference>
<name>A0A5C7C522_SERMA</name>
<dbReference type="NCBIfam" id="NF041747">
    <property type="entry name" value="Drt3a"/>
    <property type="match status" value="1"/>
</dbReference>
<comment type="caution">
    <text evidence="2">The sequence shown here is derived from an EMBL/GenBank/DDBJ whole genome shotgun (WGS) entry which is preliminary data.</text>
</comment>
<dbReference type="GO" id="GO:0003964">
    <property type="term" value="F:RNA-directed DNA polymerase activity"/>
    <property type="evidence" value="ECO:0007669"/>
    <property type="project" value="UniProtKB-KW"/>
</dbReference>
<dbReference type="EMBL" id="VOUQ01000011">
    <property type="protein sequence ID" value="TXE30042.1"/>
    <property type="molecule type" value="Genomic_DNA"/>
</dbReference>
<dbReference type="AlphaFoldDB" id="A0A5C7C522"/>
<evidence type="ECO:0000313" key="2">
    <source>
        <dbReference type="EMBL" id="TXE30042.1"/>
    </source>
</evidence>